<feature type="signal peptide" evidence="6">
    <location>
        <begin position="1"/>
        <end position="25"/>
    </location>
</feature>
<sequence>MKAIKLLATSALLIGAAGMVAPGMAAEAAKSCGGYHAGKDWHKGEKHADRLASALDLTDAQKATLKSQREADKAARAALHEQLKDARTALNNASAAGANDAELSSLAETLGRLQAQQALNGAKSHQAFLAVLTAEQKQTLSELKSKRMERKEFRKEARDSKTS</sequence>
<dbReference type="Proteomes" id="UP000216101">
    <property type="component" value="Unassembled WGS sequence"/>
</dbReference>
<feature type="region of interest" description="Disordered" evidence="5">
    <location>
        <begin position="142"/>
        <end position="163"/>
    </location>
</feature>
<comment type="similarity">
    <text evidence="2">Belongs to the CpxP/Spy family.</text>
</comment>
<keyword evidence="8" id="KW-1185">Reference proteome</keyword>
<gene>
    <name evidence="7" type="ORF">CBP51_17860</name>
</gene>
<organism evidence="7 8">
    <name type="scientific">Cellvibrio mixtus</name>
    <dbReference type="NCBI Taxonomy" id="39650"/>
    <lineage>
        <taxon>Bacteria</taxon>
        <taxon>Pseudomonadati</taxon>
        <taxon>Pseudomonadota</taxon>
        <taxon>Gammaproteobacteria</taxon>
        <taxon>Cellvibrionales</taxon>
        <taxon>Cellvibrionaceae</taxon>
        <taxon>Cellvibrio</taxon>
    </lineage>
</organism>
<protein>
    <recommendedName>
        <fullName evidence="9">Zinc resistance-associated protein</fullName>
    </recommendedName>
</protein>
<feature type="compositionally biased region" description="Basic and acidic residues" evidence="5">
    <location>
        <begin position="143"/>
        <end position="163"/>
    </location>
</feature>
<dbReference type="GO" id="GO:0051082">
    <property type="term" value="F:unfolded protein binding"/>
    <property type="evidence" value="ECO:0007669"/>
    <property type="project" value="TreeGrafter"/>
</dbReference>
<dbReference type="Pfam" id="PF07813">
    <property type="entry name" value="LTXXQ"/>
    <property type="match status" value="1"/>
</dbReference>
<evidence type="ECO:0000256" key="1">
    <source>
        <dbReference type="ARBA" id="ARBA00004418"/>
    </source>
</evidence>
<evidence type="ECO:0000256" key="2">
    <source>
        <dbReference type="ARBA" id="ARBA00008441"/>
    </source>
</evidence>
<evidence type="ECO:0000256" key="3">
    <source>
        <dbReference type="ARBA" id="ARBA00022729"/>
    </source>
</evidence>
<evidence type="ECO:0000256" key="6">
    <source>
        <dbReference type="SAM" id="SignalP"/>
    </source>
</evidence>
<dbReference type="EMBL" id="NHNI01000002">
    <property type="protein sequence ID" value="OZY85016.1"/>
    <property type="molecule type" value="Genomic_DNA"/>
</dbReference>
<dbReference type="GO" id="GO:0030288">
    <property type="term" value="C:outer membrane-bounded periplasmic space"/>
    <property type="evidence" value="ECO:0007669"/>
    <property type="project" value="TreeGrafter"/>
</dbReference>
<dbReference type="RefSeq" id="WP_094985956.1">
    <property type="nucleotide sequence ID" value="NZ_NHNI01000002.1"/>
</dbReference>
<dbReference type="InterPro" id="IPR052211">
    <property type="entry name" value="Cpx_auxiliary_protein"/>
</dbReference>
<evidence type="ECO:0000256" key="4">
    <source>
        <dbReference type="ARBA" id="ARBA00022764"/>
    </source>
</evidence>
<keyword evidence="4" id="KW-0574">Periplasm</keyword>
<proteinExistence type="inferred from homology"/>
<comment type="subcellular location">
    <subcellularLocation>
        <location evidence="1">Periplasm</location>
    </subcellularLocation>
</comment>
<name>A0A266Q5X7_9GAMM</name>
<reference evidence="8" key="1">
    <citation type="submission" date="2017-05" db="EMBL/GenBank/DDBJ databases">
        <authorList>
            <person name="Barney B.M."/>
        </authorList>
    </citation>
    <scope>NUCLEOTIDE SEQUENCE [LARGE SCALE GENOMIC DNA]</scope>
    <source>
        <strain evidence="8">PSBB022</strain>
    </source>
</reference>
<evidence type="ECO:0000313" key="8">
    <source>
        <dbReference type="Proteomes" id="UP000216101"/>
    </source>
</evidence>
<evidence type="ECO:0000256" key="5">
    <source>
        <dbReference type="SAM" id="MobiDB-lite"/>
    </source>
</evidence>
<dbReference type="PANTHER" id="PTHR38102:SF1">
    <property type="entry name" value="PERIPLASMIC CHAPERONE SPY"/>
    <property type="match status" value="1"/>
</dbReference>
<dbReference type="AlphaFoldDB" id="A0A266Q5X7"/>
<dbReference type="Gene3D" id="1.20.120.1490">
    <property type="match status" value="1"/>
</dbReference>
<dbReference type="PANTHER" id="PTHR38102">
    <property type="entry name" value="PERIPLASMIC CHAPERONE SPY"/>
    <property type="match status" value="1"/>
</dbReference>
<dbReference type="InterPro" id="IPR012899">
    <property type="entry name" value="LTXXQ"/>
</dbReference>
<accession>A0A266Q5X7</accession>
<evidence type="ECO:0000313" key="7">
    <source>
        <dbReference type="EMBL" id="OZY85016.1"/>
    </source>
</evidence>
<feature type="chain" id="PRO_5012356810" description="Zinc resistance-associated protein" evidence="6">
    <location>
        <begin position="26"/>
        <end position="163"/>
    </location>
</feature>
<keyword evidence="3 6" id="KW-0732">Signal</keyword>
<comment type="caution">
    <text evidence="7">The sequence shown here is derived from an EMBL/GenBank/DDBJ whole genome shotgun (WGS) entry which is preliminary data.</text>
</comment>
<evidence type="ECO:0008006" key="9">
    <source>
        <dbReference type="Google" id="ProtNLM"/>
    </source>
</evidence>